<dbReference type="OrthoDB" id="7949389at2"/>
<accession>K2Q8L5</accession>
<reference evidence="1 2" key="1">
    <citation type="journal article" date="2012" name="J. Bacteriol.">
        <title>Draft Genome Sequence of Agrobacterium albertimagni Strain AOL15.</title>
        <authorList>
            <person name="Trimble W.L."/>
            <person name="Phung le T."/>
            <person name="Meyer F."/>
            <person name="Gilbert J.A."/>
            <person name="Silver S."/>
        </authorList>
    </citation>
    <scope>NUCLEOTIDE SEQUENCE [LARGE SCALE GENOMIC DNA]</scope>
    <source>
        <strain evidence="1 2">AOL15</strain>
    </source>
</reference>
<dbReference type="PATRIC" id="fig|1156935.5.peg.12"/>
<dbReference type="AlphaFoldDB" id="K2Q8L5"/>
<sequence>MFERFKGFLRRDRNPDIVELQESAVKSVAGDIVDLQDGEWHDREWVYIAVNHEVLAEEGERSSTQARVLAQKPGGELENLGFRLSQSTKLKLLVLRDAMANRGANRWTVLDLTIERSGHYDFSFSYTPPPRLNGDLLHAPLSNLLERYINQRGER</sequence>
<evidence type="ECO:0000313" key="1">
    <source>
        <dbReference type="EMBL" id="EKF61550.1"/>
    </source>
</evidence>
<gene>
    <name evidence="1" type="ORF">QWE_00060</name>
</gene>
<dbReference type="EMBL" id="ALJF01000001">
    <property type="protein sequence ID" value="EKF61550.1"/>
    <property type="molecule type" value="Genomic_DNA"/>
</dbReference>
<dbReference type="RefSeq" id="WP_006724004.1">
    <property type="nucleotide sequence ID" value="NZ_ALJF01000001.1"/>
</dbReference>
<organism evidence="1 2">
    <name type="scientific">Agrobacterium albertimagni AOL15</name>
    <dbReference type="NCBI Taxonomy" id="1156935"/>
    <lineage>
        <taxon>Bacteria</taxon>
        <taxon>Pseudomonadati</taxon>
        <taxon>Pseudomonadota</taxon>
        <taxon>Alphaproteobacteria</taxon>
        <taxon>Hyphomicrobiales</taxon>
        <taxon>Rhizobiaceae</taxon>
        <taxon>Rhizobium/Agrobacterium group</taxon>
        <taxon>Agrobacterium</taxon>
    </lineage>
</organism>
<comment type="caution">
    <text evidence="1">The sequence shown here is derived from an EMBL/GenBank/DDBJ whole genome shotgun (WGS) entry which is preliminary data.</text>
</comment>
<dbReference type="Proteomes" id="UP000007123">
    <property type="component" value="Unassembled WGS sequence"/>
</dbReference>
<protein>
    <submittedName>
        <fullName evidence="1">Uncharacterized protein</fullName>
    </submittedName>
</protein>
<keyword evidence="2" id="KW-1185">Reference proteome</keyword>
<evidence type="ECO:0000313" key="2">
    <source>
        <dbReference type="Proteomes" id="UP000007123"/>
    </source>
</evidence>
<dbReference type="STRING" id="1156935.QWE_00060"/>
<proteinExistence type="predicted"/>
<name>K2Q8L5_9HYPH</name>